<organism evidence="9 10">
    <name type="scientific">Marinomonas hwangdonensis</name>
    <dbReference type="NCBI Taxonomy" id="1053647"/>
    <lineage>
        <taxon>Bacteria</taxon>
        <taxon>Pseudomonadati</taxon>
        <taxon>Pseudomonadota</taxon>
        <taxon>Gammaproteobacteria</taxon>
        <taxon>Oceanospirillales</taxon>
        <taxon>Oceanospirillaceae</taxon>
        <taxon>Marinomonas</taxon>
    </lineage>
</organism>
<dbReference type="InterPro" id="IPR003856">
    <property type="entry name" value="LPS_length_determ_N"/>
</dbReference>
<name>A0A3M8PXV9_9GAMM</name>
<dbReference type="AlphaFoldDB" id="A0A3M8PXV9"/>
<comment type="caution">
    <text evidence="9">The sequence shown here is derived from an EMBL/GenBank/DDBJ whole genome shotgun (WGS) entry which is preliminary data.</text>
</comment>
<dbReference type="RefSeq" id="WP_123096532.1">
    <property type="nucleotide sequence ID" value="NZ_RIZG01000010.1"/>
</dbReference>
<evidence type="ECO:0000313" key="9">
    <source>
        <dbReference type="EMBL" id="RNF48787.1"/>
    </source>
</evidence>
<keyword evidence="2" id="KW-1003">Cell membrane</keyword>
<evidence type="ECO:0000256" key="5">
    <source>
        <dbReference type="ARBA" id="ARBA00023136"/>
    </source>
</evidence>
<proteinExistence type="predicted"/>
<dbReference type="Pfam" id="PF02706">
    <property type="entry name" value="Wzz"/>
    <property type="match status" value="1"/>
</dbReference>
<accession>A0A3M8PXV9</accession>
<feature type="transmembrane region" description="Helical" evidence="7">
    <location>
        <begin position="349"/>
        <end position="372"/>
    </location>
</feature>
<evidence type="ECO:0000256" key="6">
    <source>
        <dbReference type="SAM" id="Coils"/>
    </source>
</evidence>
<sequence>MSNSELSNRVNAVTLTHDDEIDLKELFIALWKGKLTIIACTVVCAVIAVVYALNAKQVWTTEALITTPQVSDFANYQRMVSDFQPVFDVYQDDGTVLVSERLDDIILPETLFSIYIQQFESRANKKAYIAQNAEFQRELSEVKANTQDSIEEENRDKEAALYSEWYAKLVATPVKSSNQNVDQYTLQGQLSTGNDSYEFLNGYISYVAEKARAIAVANVSSVIASKRSEIIQQQTLFTEQARGRLLNERAQAQYALEIATAAGLDSPQQNLNSQDLFAINIGANALAAKVKVLDNLTELSIIEPKLHQLNAKFDLLNTLTIDPNLAFNTFQFIEAPEKPTSRTSPKRPLIAILGVLLGGMLGTAIVLIRYAFAEKD</sequence>
<dbReference type="GO" id="GO:0004713">
    <property type="term" value="F:protein tyrosine kinase activity"/>
    <property type="evidence" value="ECO:0007669"/>
    <property type="project" value="TreeGrafter"/>
</dbReference>
<dbReference type="SUPFAM" id="SSF160355">
    <property type="entry name" value="Bacterial polysaccharide co-polymerase-like"/>
    <property type="match status" value="1"/>
</dbReference>
<feature type="transmembrane region" description="Helical" evidence="7">
    <location>
        <begin position="35"/>
        <end position="53"/>
    </location>
</feature>
<gene>
    <name evidence="9" type="ORF">EBI00_13805</name>
</gene>
<comment type="subcellular location">
    <subcellularLocation>
        <location evidence="1">Cell membrane</location>
        <topology evidence="1">Multi-pass membrane protein</topology>
    </subcellularLocation>
</comment>
<evidence type="ECO:0000256" key="3">
    <source>
        <dbReference type="ARBA" id="ARBA00022692"/>
    </source>
</evidence>
<dbReference type="InterPro" id="IPR050445">
    <property type="entry name" value="Bact_polysacc_biosynth/exp"/>
</dbReference>
<feature type="coiled-coil region" evidence="6">
    <location>
        <begin position="125"/>
        <end position="152"/>
    </location>
</feature>
<dbReference type="GO" id="GO:0005886">
    <property type="term" value="C:plasma membrane"/>
    <property type="evidence" value="ECO:0007669"/>
    <property type="project" value="UniProtKB-SubCell"/>
</dbReference>
<keyword evidence="5 7" id="KW-0472">Membrane</keyword>
<reference evidence="9 10" key="1">
    <citation type="journal article" date="2012" name="Int. J. Syst. Evol. Microbiol.">
        <title>Marinomonas hwangdonensis sp. nov., isolated from seawater.</title>
        <authorList>
            <person name="Jung Y.T."/>
            <person name="Oh T.K."/>
            <person name="Yoon J.H."/>
        </authorList>
    </citation>
    <scope>NUCLEOTIDE SEQUENCE [LARGE SCALE GENOMIC DNA]</scope>
    <source>
        <strain evidence="9 10">HDW-15</strain>
    </source>
</reference>
<keyword evidence="4 7" id="KW-1133">Transmembrane helix</keyword>
<keyword evidence="10" id="KW-1185">Reference proteome</keyword>
<dbReference type="PANTHER" id="PTHR32309">
    <property type="entry name" value="TYROSINE-PROTEIN KINASE"/>
    <property type="match status" value="1"/>
</dbReference>
<keyword evidence="6" id="KW-0175">Coiled coil</keyword>
<dbReference type="Gene3D" id="3.30.1890.10">
    <property type="entry name" value="FepE-like"/>
    <property type="match status" value="1"/>
</dbReference>
<dbReference type="PANTHER" id="PTHR32309:SF13">
    <property type="entry name" value="FERRIC ENTEROBACTIN TRANSPORT PROTEIN FEPE"/>
    <property type="match status" value="1"/>
</dbReference>
<evidence type="ECO:0000313" key="10">
    <source>
        <dbReference type="Proteomes" id="UP000280507"/>
    </source>
</evidence>
<feature type="domain" description="Polysaccharide chain length determinant N-terminal" evidence="8">
    <location>
        <begin position="19"/>
        <end position="102"/>
    </location>
</feature>
<keyword evidence="3 7" id="KW-0812">Transmembrane</keyword>
<evidence type="ECO:0000256" key="4">
    <source>
        <dbReference type="ARBA" id="ARBA00022989"/>
    </source>
</evidence>
<protein>
    <submittedName>
        <fullName evidence="9">LPS chain length-determining protein</fullName>
    </submittedName>
</protein>
<evidence type="ECO:0000256" key="1">
    <source>
        <dbReference type="ARBA" id="ARBA00004651"/>
    </source>
</evidence>
<evidence type="ECO:0000259" key="8">
    <source>
        <dbReference type="Pfam" id="PF02706"/>
    </source>
</evidence>
<evidence type="ECO:0000256" key="2">
    <source>
        <dbReference type="ARBA" id="ARBA00022475"/>
    </source>
</evidence>
<dbReference type="Proteomes" id="UP000280507">
    <property type="component" value="Unassembled WGS sequence"/>
</dbReference>
<dbReference type="EMBL" id="RIZG01000010">
    <property type="protein sequence ID" value="RNF48787.1"/>
    <property type="molecule type" value="Genomic_DNA"/>
</dbReference>
<evidence type="ECO:0000256" key="7">
    <source>
        <dbReference type="SAM" id="Phobius"/>
    </source>
</evidence>
<dbReference type="OrthoDB" id="9775724at2"/>